<keyword evidence="4" id="KW-1185">Reference proteome</keyword>
<dbReference type="RefSeq" id="XP_040732891.1">
    <property type="nucleotide sequence ID" value="XM_040876746.1"/>
</dbReference>
<comment type="similarity">
    <text evidence="1">Belongs to the ustYa family.</text>
</comment>
<dbReference type="Pfam" id="PF11807">
    <property type="entry name" value="UstYa"/>
    <property type="match status" value="1"/>
</dbReference>
<name>A0A364KXU7_TALAM</name>
<dbReference type="GeneID" id="63793603"/>
<dbReference type="OrthoDB" id="3687641at2759"/>
<dbReference type="PANTHER" id="PTHR33365:SF13">
    <property type="entry name" value="TAT PATHWAY SIGNAL SEQUENCE"/>
    <property type="match status" value="1"/>
</dbReference>
<dbReference type="STRING" id="1196081.A0A364KXU7"/>
<keyword evidence="2" id="KW-0812">Transmembrane</keyword>
<dbReference type="Proteomes" id="UP000249363">
    <property type="component" value="Unassembled WGS sequence"/>
</dbReference>
<dbReference type="EMBL" id="MIKG01000007">
    <property type="protein sequence ID" value="RAO68375.1"/>
    <property type="molecule type" value="Genomic_DNA"/>
</dbReference>
<organism evidence="3 4">
    <name type="scientific">Talaromyces amestolkiae</name>
    <dbReference type="NCBI Taxonomy" id="1196081"/>
    <lineage>
        <taxon>Eukaryota</taxon>
        <taxon>Fungi</taxon>
        <taxon>Dikarya</taxon>
        <taxon>Ascomycota</taxon>
        <taxon>Pezizomycotina</taxon>
        <taxon>Eurotiomycetes</taxon>
        <taxon>Eurotiomycetidae</taxon>
        <taxon>Eurotiales</taxon>
        <taxon>Trichocomaceae</taxon>
        <taxon>Talaromyces</taxon>
        <taxon>Talaromyces sect. Talaromyces</taxon>
    </lineage>
</organism>
<dbReference type="InterPro" id="IPR021765">
    <property type="entry name" value="UstYa-like"/>
</dbReference>
<gene>
    <name evidence="3" type="ORF">BHQ10_004387</name>
</gene>
<protein>
    <submittedName>
        <fullName evidence="3">Uncharacterized protein</fullName>
    </submittedName>
</protein>
<keyword evidence="2" id="KW-0472">Membrane</keyword>
<accession>A0A364KXU7</accession>
<dbReference type="GO" id="GO:0043386">
    <property type="term" value="P:mycotoxin biosynthetic process"/>
    <property type="evidence" value="ECO:0007669"/>
    <property type="project" value="InterPro"/>
</dbReference>
<keyword evidence="2" id="KW-1133">Transmembrane helix</keyword>
<comment type="caution">
    <text evidence="3">The sequence shown here is derived from an EMBL/GenBank/DDBJ whole genome shotgun (WGS) entry which is preliminary data.</text>
</comment>
<proteinExistence type="inferred from homology"/>
<evidence type="ECO:0000313" key="3">
    <source>
        <dbReference type="EMBL" id="RAO68375.1"/>
    </source>
</evidence>
<dbReference type="AlphaFoldDB" id="A0A364KXU7"/>
<evidence type="ECO:0000256" key="2">
    <source>
        <dbReference type="SAM" id="Phobius"/>
    </source>
</evidence>
<feature type="transmembrane region" description="Helical" evidence="2">
    <location>
        <begin position="44"/>
        <end position="62"/>
    </location>
</feature>
<dbReference type="PANTHER" id="PTHR33365">
    <property type="entry name" value="YALI0B05434P"/>
    <property type="match status" value="1"/>
</dbReference>
<sequence length="257" mass="29311">MNFHDRHKYENVSSDEESSSEASIRLQKILRPTISRATIIRESILILFGLAIGLTVAFSINYKEAGLTAELGQCWVYGNNTPIPADVIERVPKVFEPDPRYFGNSEQIDLNWQTLVDSDAIWIGNPEEYGLGEGMQPPKQYPLPYTNTSVLPSNFYDVSTLHQVHCLSKIRRRYWQLMTVGYQADDPNNAEMESHVEHCIEYLRLSLACGDFLVVEPNDSGWGLERQCINYQKLRVFQDSQAALYIKSWADSGSRPI</sequence>
<evidence type="ECO:0000313" key="4">
    <source>
        <dbReference type="Proteomes" id="UP000249363"/>
    </source>
</evidence>
<reference evidence="3 4" key="1">
    <citation type="journal article" date="2017" name="Biotechnol. Biofuels">
        <title>Differential beta-glucosidase expression as a function of carbon source availability in Talaromyces amestolkiae: a genomic and proteomic approach.</title>
        <authorList>
            <person name="de Eugenio L.I."/>
            <person name="Mendez-Liter J.A."/>
            <person name="Nieto-Dominguez M."/>
            <person name="Alonso L."/>
            <person name="Gil-Munoz J."/>
            <person name="Barriuso J."/>
            <person name="Prieto A."/>
            <person name="Martinez M.J."/>
        </authorList>
    </citation>
    <scope>NUCLEOTIDE SEQUENCE [LARGE SCALE GENOMIC DNA]</scope>
    <source>
        <strain evidence="3 4">CIB</strain>
    </source>
</reference>
<evidence type="ECO:0000256" key="1">
    <source>
        <dbReference type="ARBA" id="ARBA00035112"/>
    </source>
</evidence>